<dbReference type="Gene3D" id="3.40.91.30">
    <property type="match status" value="1"/>
</dbReference>
<dbReference type="EMBL" id="MT700412">
    <property type="protein sequence ID" value="QNI20420.1"/>
    <property type="molecule type" value="Genomic_DNA"/>
</dbReference>
<organism evidence="1 2">
    <name type="scientific">Bacillus phage 1_ICo-2020</name>
    <dbReference type="NCBI Taxonomy" id="2759272"/>
    <lineage>
        <taxon>Viruses</taxon>
        <taxon>Duplodnaviria</taxon>
        <taxon>Heunggongvirae</taxon>
        <taxon>Uroviricota</taxon>
        <taxon>Caudoviricetes</taxon>
        <taxon>Ehrlichviridae</taxon>
        <taxon>Suttonboningtonvirus</taxon>
        <taxon>Suttonboningtonvirus sv1ICo2020</taxon>
    </lineage>
</organism>
<protein>
    <submittedName>
        <fullName evidence="1">Endodeoxyribonuclease</fullName>
    </submittedName>
</protein>
<dbReference type="SUPFAM" id="SSF52980">
    <property type="entry name" value="Restriction endonuclease-like"/>
    <property type="match status" value="1"/>
</dbReference>
<dbReference type="InterPro" id="IPR011335">
    <property type="entry name" value="Restrct_endonuc-II-like"/>
</dbReference>
<evidence type="ECO:0000313" key="2">
    <source>
        <dbReference type="Proteomes" id="UP000515915"/>
    </source>
</evidence>
<reference evidence="1 2" key="1">
    <citation type="submission" date="2020-06" db="EMBL/GenBank/DDBJ databases">
        <authorList>
            <person name="Connerton I.F."/>
        </authorList>
    </citation>
    <scope>NUCLEOTIDE SEQUENCE [LARGE SCALE GENOMIC DNA]</scope>
</reference>
<evidence type="ECO:0000313" key="1">
    <source>
        <dbReference type="EMBL" id="QNI20420.1"/>
    </source>
</evidence>
<proteinExistence type="predicted"/>
<keyword evidence="2" id="KW-1185">Reference proteome</keyword>
<accession>A0A7G8AKH5</accession>
<name>A0A7G8AKH5_9CAUD</name>
<dbReference type="Proteomes" id="UP000515915">
    <property type="component" value="Segment"/>
</dbReference>
<sequence length="148" mass="18160">MSLIKIHLDRQTPKGKPQKKAYKEGLRFFSEKENRMFRSTWEVELAELLTSLGITYEYEPTRYFYKEHRESYLPDYYLPEYNTYIEVKGFYDKRSQKRCNLFRKYQGSQYGFFLYMKEERDIILDNPEMIYTYLGIAQEELQRRKTNG</sequence>